<keyword evidence="3" id="KW-0949">S-adenosyl-L-methionine</keyword>
<evidence type="ECO:0000256" key="3">
    <source>
        <dbReference type="ARBA" id="ARBA00022691"/>
    </source>
</evidence>
<reference evidence="8" key="2">
    <citation type="submission" date="2018-12" db="EMBL/GenBank/DDBJ databases">
        <title>The complete genome of Metarhizium rileyi, a key fungal pathogen of Lepidoptera.</title>
        <authorList>
            <person name="Binneck E."/>
            <person name="Lastra C.C.L."/>
            <person name="Sosa-Gomez D.R."/>
        </authorList>
    </citation>
    <scope>NUCLEOTIDE SEQUENCE [LARGE SCALE GENOMIC DNA]</scope>
    <source>
        <strain evidence="8">Cep018-CH2</strain>
    </source>
</reference>
<gene>
    <name evidence="6" type="ORF">ED733_001062</name>
    <name evidence="5" type="ORF">NOR_00830</name>
</gene>
<dbReference type="InterPro" id="IPR036390">
    <property type="entry name" value="WH_DNA-bd_sf"/>
</dbReference>
<dbReference type="AlphaFoldDB" id="A0A162M473"/>
<dbReference type="InterPro" id="IPR016461">
    <property type="entry name" value="COMT-like"/>
</dbReference>
<dbReference type="Proteomes" id="UP000317257">
    <property type="component" value="Unassembled WGS sequence"/>
</dbReference>
<dbReference type="OMA" id="VYDFSWV"/>
<dbReference type="GO" id="GO:0032259">
    <property type="term" value="P:methylation"/>
    <property type="evidence" value="ECO:0007669"/>
    <property type="project" value="UniProtKB-KW"/>
</dbReference>
<dbReference type="PANTHER" id="PTHR43712:SF16">
    <property type="entry name" value="O-METHYLTRANSFERASE ELCB"/>
    <property type="match status" value="1"/>
</dbReference>
<evidence type="ECO:0000259" key="4">
    <source>
        <dbReference type="Pfam" id="PF00891"/>
    </source>
</evidence>
<reference evidence="5 7" key="1">
    <citation type="journal article" date="2016" name="Genome Biol. Evol.">
        <title>Divergent and convergent evolution of fungal pathogenicity.</title>
        <authorList>
            <person name="Shang Y."/>
            <person name="Xiao G."/>
            <person name="Zheng P."/>
            <person name="Cen K."/>
            <person name="Zhan S."/>
            <person name="Wang C."/>
        </authorList>
    </citation>
    <scope>NUCLEOTIDE SEQUENCE [LARGE SCALE GENOMIC DNA]</scope>
    <source>
        <strain evidence="5 7">RCEF 4871</strain>
    </source>
</reference>
<dbReference type="InterPro" id="IPR029063">
    <property type="entry name" value="SAM-dependent_MTases_sf"/>
</dbReference>
<evidence type="ECO:0000256" key="1">
    <source>
        <dbReference type="ARBA" id="ARBA00022603"/>
    </source>
</evidence>
<dbReference type="InterPro" id="IPR001077">
    <property type="entry name" value="COMT_C"/>
</dbReference>
<dbReference type="GO" id="GO:0008171">
    <property type="term" value="F:O-methyltransferase activity"/>
    <property type="evidence" value="ECO:0007669"/>
    <property type="project" value="InterPro"/>
</dbReference>
<dbReference type="PANTHER" id="PTHR43712">
    <property type="entry name" value="PUTATIVE (AFU_ORTHOLOGUE AFUA_4G14580)-RELATED"/>
    <property type="match status" value="1"/>
</dbReference>
<evidence type="ECO:0000313" key="8">
    <source>
        <dbReference type="Proteomes" id="UP000317257"/>
    </source>
</evidence>
<comment type="caution">
    <text evidence="5">The sequence shown here is derived from an EMBL/GenBank/DDBJ whole genome shotgun (WGS) entry which is preliminary data.</text>
</comment>
<keyword evidence="1" id="KW-0489">Methyltransferase</keyword>
<dbReference type="PROSITE" id="PS51683">
    <property type="entry name" value="SAM_OMT_II"/>
    <property type="match status" value="1"/>
</dbReference>
<dbReference type="SUPFAM" id="SSF46785">
    <property type="entry name" value="Winged helix' DNA-binding domain"/>
    <property type="match status" value="1"/>
</dbReference>
<accession>A0A5C6GHI1</accession>
<name>A0A162M473_METRR</name>
<dbReference type="SUPFAM" id="SSF53335">
    <property type="entry name" value="S-adenosyl-L-methionine-dependent methyltransferases"/>
    <property type="match status" value="1"/>
</dbReference>
<accession>A0A162M473</accession>
<dbReference type="Gene3D" id="1.10.10.10">
    <property type="entry name" value="Winged helix-like DNA-binding domain superfamily/Winged helix DNA-binding domain"/>
    <property type="match status" value="1"/>
</dbReference>
<dbReference type="EMBL" id="SBHS01000006">
    <property type="protein sequence ID" value="TWU75741.1"/>
    <property type="molecule type" value="Genomic_DNA"/>
</dbReference>
<dbReference type="EMBL" id="AZHC01000002">
    <property type="protein sequence ID" value="OAA50380.1"/>
    <property type="molecule type" value="Genomic_DNA"/>
</dbReference>
<evidence type="ECO:0000313" key="7">
    <source>
        <dbReference type="Proteomes" id="UP000243498"/>
    </source>
</evidence>
<sequence length="365" mass="41227">MSSHSTANASSRHSREGDTPMHAYLYQMVEMGIIRILLEKRVFKEIPEEGISLDELAKRANIQFNLLERFANVLIASQVFESPSPGIITHTPITRMFQSDFAELFYSHIYDCFAPSAAKWPEYFAEHGMQEPQKSNLSPFGLGSGYPDKSLYEILDLMPERAKKFNEAMAFSMGEMPILGMYDFSWIGERAKTPEAAGRTLIVDIGGGKGQALRAILEETRAIPPAQCVLQDQEKVLREAEEDTGILAAVKKVPIHFFQEHPVKGALVYYIRRVLNDWPDDEAVQILRHVRKACSPDSRLLISENLLPNEPSLKLAAIDVWFMNFGGKRRNERHFKEIGARAGFKISNIFRDLKADSAVLELVPI</sequence>
<dbReference type="Pfam" id="PF00891">
    <property type="entry name" value="Methyltransf_2"/>
    <property type="match status" value="1"/>
</dbReference>
<dbReference type="OrthoDB" id="1535081at2759"/>
<organism evidence="5 7">
    <name type="scientific">Metarhizium rileyi (strain RCEF 4871)</name>
    <name type="common">Nomuraea rileyi</name>
    <dbReference type="NCBI Taxonomy" id="1649241"/>
    <lineage>
        <taxon>Eukaryota</taxon>
        <taxon>Fungi</taxon>
        <taxon>Dikarya</taxon>
        <taxon>Ascomycota</taxon>
        <taxon>Pezizomycotina</taxon>
        <taxon>Sordariomycetes</taxon>
        <taxon>Hypocreomycetidae</taxon>
        <taxon>Hypocreales</taxon>
        <taxon>Clavicipitaceae</taxon>
        <taxon>Metarhizium</taxon>
    </lineage>
</organism>
<proteinExistence type="predicted"/>
<dbReference type="InterPro" id="IPR036388">
    <property type="entry name" value="WH-like_DNA-bd_sf"/>
</dbReference>
<feature type="domain" description="O-methyltransferase C-terminal" evidence="4">
    <location>
        <begin position="199"/>
        <end position="345"/>
    </location>
</feature>
<protein>
    <submittedName>
        <fullName evidence="5">O-methyltransferase</fullName>
    </submittedName>
</protein>
<keyword evidence="2" id="KW-0808">Transferase</keyword>
<reference evidence="6" key="3">
    <citation type="journal article" date="2019" name="Microbiol. Resour. Announc.">
        <title>Genome Sequence of Metarhizium rileyi, a Microbial Control Agent for Lepidoptera.</title>
        <authorList>
            <person name="Binneck E."/>
            <person name="Lastra C.C.L."/>
            <person name="Sosa-Gomez D.R."/>
        </authorList>
    </citation>
    <scope>NUCLEOTIDE SEQUENCE</scope>
    <source>
        <strain evidence="6">Cep018-CH2</strain>
    </source>
</reference>
<dbReference type="Proteomes" id="UP000243498">
    <property type="component" value="Unassembled WGS sequence"/>
</dbReference>
<evidence type="ECO:0000313" key="5">
    <source>
        <dbReference type="EMBL" id="OAA50380.1"/>
    </source>
</evidence>
<evidence type="ECO:0000256" key="2">
    <source>
        <dbReference type="ARBA" id="ARBA00022679"/>
    </source>
</evidence>
<dbReference type="Gene3D" id="3.40.50.150">
    <property type="entry name" value="Vaccinia Virus protein VP39"/>
    <property type="match status" value="1"/>
</dbReference>
<keyword evidence="7" id="KW-1185">Reference proteome</keyword>
<dbReference type="STRING" id="1081105.A0A162M473"/>
<evidence type="ECO:0000313" key="6">
    <source>
        <dbReference type="EMBL" id="TWU75741.1"/>
    </source>
</evidence>